<dbReference type="PANTHER" id="PTHR30469:SF11">
    <property type="entry name" value="BLL4320 PROTEIN"/>
    <property type="match status" value="1"/>
</dbReference>
<dbReference type="PANTHER" id="PTHR30469">
    <property type="entry name" value="MULTIDRUG RESISTANCE PROTEIN MDTA"/>
    <property type="match status" value="1"/>
</dbReference>
<protein>
    <submittedName>
        <fullName evidence="2">Efflux RND transporter periplasmic adaptor subunit</fullName>
    </submittedName>
</protein>
<name>A0A5B7ZVX7_9BACT</name>
<dbReference type="Gene3D" id="2.40.30.170">
    <property type="match status" value="1"/>
</dbReference>
<feature type="domain" description="CusB-like beta-barrel" evidence="1">
    <location>
        <begin position="146"/>
        <end position="220"/>
    </location>
</feature>
<gene>
    <name evidence="2" type="ORF">FHG12_00840</name>
</gene>
<dbReference type="Proteomes" id="UP000305398">
    <property type="component" value="Chromosome"/>
</dbReference>
<evidence type="ECO:0000259" key="1">
    <source>
        <dbReference type="Pfam" id="PF25954"/>
    </source>
</evidence>
<evidence type="ECO:0000313" key="3">
    <source>
        <dbReference type="Proteomes" id="UP000305398"/>
    </source>
</evidence>
<dbReference type="AlphaFoldDB" id="A0A5B7ZVX7"/>
<dbReference type="GO" id="GO:0015562">
    <property type="term" value="F:efflux transmembrane transporter activity"/>
    <property type="evidence" value="ECO:0007669"/>
    <property type="project" value="TreeGrafter"/>
</dbReference>
<accession>A0A5B7ZVX7</accession>
<dbReference type="GO" id="GO:1990281">
    <property type="term" value="C:efflux pump complex"/>
    <property type="evidence" value="ECO:0007669"/>
    <property type="project" value="TreeGrafter"/>
</dbReference>
<dbReference type="OrthoDB" id="881943at2"/>
<dbReference type="Gene3D" id="2.40.50.100">
    <property type="match status" value="1"/>
</dbReference>
<organism evidence="2 3">
    <name type="scientific">Hymenobacter jejuensis</name>
    <dbReference type="NCBI Taxonomy" id="2502781"/>
    <lineage>
        <taxon>Bacteria</taxon>
        <taxon>Pseudomonadati</taxon>
        <taxon>Bacteroidota</taxon>
        <taxon>Cytophagia</taxon>
        <taxon>Cytophagales</taxon>
        <taxon>Hymenobacteraceae</taxon>
        <taxon>Hymenobacter</taxon>
    </lineage>
</organism>
<sequence length="229" mass="24324">MGQHIASLIRPVLLLGILAFAAGAQRKGGLPKPQAAPSTPASVRPLESGILSVPVSGITEAGYLLPVVAHANGWVRQVFFSEGDYIRGGQVMLKLFNDDMPSADFSRGYVTAPRNGFLVKKRVDVGAHVRAGTYVATLQDVSNIRVNLVVPPQVGQGVQIGDQVQVRITELPKRTFTGVIRSVTPQTSPRPSTVVAITVQNGVAPLIMPLMHANVVLKTQGAPPTMAKR</sequence>
<dbReference type="Pfam" id="PF25954">
    <property type="entry name" value="Beta-barrel_RND_2"/>
    <property type="match status" value="1"/>
</dbReference>
<evidence type="ECO:0000313" key="2">
    <source>
        <dbReference type="EMBL" id="QDA58735.1"/>
    </source>
</evidence>
<keyword evidence="3" id="KW-1185">Reference proteome</keyword>
<proteinExistence type="predicted"/>
<dbReference type="KEGG" id="hyj:FHG12_00840"/>
<reference evidence="2 3" key="1">
    <citation type="submission" date="2019-06" db="EMBL/GenBank/DDBJ databases">
        <authorList>
            <person name="Srinivasan S."/>
        </authorList>
    </citation>
    <scope>NUCLEOTIDE SEQUENCE [LARGE SCALE GENOMIC DNA]</scope>
    <source>
        <strain evidence="2 3">17J68-5</strain>
    </source>
</reference>
<dbReference type="InterPro" id="IPR058792">
    <property type="entry name" value="Beta-barrel_RND_2"/>
</dbReference>
<dbReference type="EMBL" id="CP040896">
    <property type="protein sequence ID" value="QDA58735.1"/>
    <property type="molecule type" value="Genomic_DNA"/>
</dbReference>
<dbReference type="SUPFAM" id="SSF111369">
    <property type="entry name" value="HlyD-like secretion proteins"/>
    <property type="match status" value="1"/>
</dbReference>